<comment type="caution">
    <text evidence="7">The sequence shown here is derived from an EMBL/GenBank/DDBJ whole genome shotgun (WGS) entry which is preliminary data.</text>
</comment>
<evidence type="ECO:0000256" key="1">
    <source>
        <dbReference type="ARBA" id="ARBA00001917"/>
    </source>
</evidence>
<proteinExistence type="inferred from homology"/>
<keyword evidence="8" id="KW-1185">Reference proteome</keyword>
<dbReference type="SMART" id="SM00903">
    <property type="entry name" value="Flavin_Reduct"/>
    <property type="match status" value="1"/>
</dbReference>
<feature type="region of interest" description="Disordered" evidence="5">
    <location>
        <begin position="1"/>
        <end position="39"/>
    </location>
</feature>
<keyword evidence="3" id="KW-0288">FMN</keyword>
<evidence type="ECO:0000256" key="4">
    <source>
        <dbReference type="ARBA" id="ARBA00038054"/>
    </source>
</evidence>
<sequence length="303" mass="33049">MSSSSDKNAAAALAERTAHEASIKRNPHPDFKSVESSRPDWEEASEWHYTKTRQPGWQWGQGGNDGGASLDKKHVEIDPHESGRPPSFNYKLLISAIIPRPIGFLSTVSADGSSSNLAPFSYTNMVNHDPPIFAIGIASGIANAKDTLANIASSKECVLNIISEHFVEAANATSVNAPYGTSEWALSGLHKAPSTFVKPARVKEAIFSVECKLMELKEFDSRAQPGKKSGTLMLLEGVNFWAREDAINEEKNILDPSVLRPVSRLGGITYGRTVDGFEILRPDFSTINEADNIEELLEEAKKP</sequence>
<dbReference type="PANTHER" id="PTHR33798:SF5">
    <property type="entry name" value="FLAVIN REDUCTASE LIKE DOMAIN-CONTAINING PROTEIN"/>
    <property type="match status" value="1"/>
</dbReference>
<dbReference type="SUPFAM" id="SSF50475">
    <property type="entry name" value="FMN-binding split barrel"/>
    <property type="match status" value="1"/>
</dbReference>
<feature type="compositionally biased region" description="Basic and acidic residues" evidence="5">
    <location>
        <begin position="16"/>
        <end position="39"/>
    </location>
</feature>
<comment type="similarity">
    <text evidence="4">Belongs to the flavoredoxin family.</text>
</comment>
<dbReference type="Proteomes" id="UP001642406">
    <property type="component" value="Unassembled WGS sequence"/>
</dbReference>
<dbReference type="InterPro" id="IPR012349">
    <property type="entry name" value="Split_barrel_FMN-bd"/>
</dbReference>
<comment type="cofactor">
    <cofactor evidence="1">
        <name>FMN</name>
        <dbReference type="ChEBI" id="CHEBI:58210"/>
    </cofactor>
</comment>
<dbReference type="Gene3D" id="2.30.110.10">
    <property type="entry name" value="Electron Transport, Fmn-binding Protein, Chain A"/>
    <property type="match status" value="1"/>
</dbReference>
<reference evidence="7 8" key="1">
    <citation type="submission" date="2024-01" db="EMBL/GenBank/DDBJ databases">
        <authorList>
            <person name="Allen C."/>
            <person name="Tagirdzhanova G."/>
        </authorList>
    </citation>
    <scope>NUCLEOTIDE SEQUENCE [LARGE SCALE GENOMIC DNA]</scope>
</reference>
<dbReference type="InterPro" id="IPR002563">
    <property type="entry name" value="Flavin_Rdtase-like_dom"/>
</dbReference>
<evidence type="ECO:0000256" key="5">
    <source>
        <dbReference type="SAM" id="MobiDB-lite"/>
    </source>
</evidence>
<evidence type="ECO:0000313" key="7">
    <source>
        <dbReference type="EMBL" id="CAK7237316.1"/>
    </source>
</evidence>
<keyword evidence="2" id="KW-0285">Flavoprotein</keyword>
<gene>
    <name evidence="7" type="ORF">SBRCBS47491_009934</name>
</gene>
<name>A0ABP0D1F4_9PEZI</name>
<protein>
    <recommendedName>
        <fullName evidence="6">Flavin reductase like domain-containing protein</fullName>
    </recommendedName>
</protein>
<dbReference type="EMBL" id="CAWUHC010000181">
    <property type="protein sequence ID" value="CAK7237316.1"/>
    <property type="molecule type" value="Genomic_DNA"/>
</dbReference>
<evidence type="ECO:0000313" key="8">
    <source>
        <dbReference type="Proteomes" id="UP001642406"/>
    </source>
</evidence>
<dbReference type="Pfam" id="PF01613">
    <property type="entry name" value="Flavin_Reduct"/>
    <property type="match status" value="1"/>
</dbReference>
<evidence type="ECO:0000256" key="3">
    <source>
        <dbReference type="ARBA" id="ARBA00022643"/>
    </source>
</evidence>
<evidence type="ECO:0000256" key="2">
    <source>
        <dbReference type="ARBA" id="ARBA00022630"/>
    </source>
</evidence>
<accession>A0ABP0D1F4</accession>
<evidence type="ECO:0000259" key="6">
    <source>
        <dbReference type="SMART" id="SM00903"/>
    </source>
</evidence>
<organism evidence="7 8">
    <name type="scientific">Sporothrix bragantina</name>
    <dbReference type="NCBI Taxonomy" id="671064"/>
    <lineage>
        <taxon>Eukaryota</taxon>
        <taxon>Fungi</taxon>
        <taxon>Dikarya</taxon>
        <taxon>Ascomycota</taxon>
        <taxon>Pezizomycotina</taxon>
        <taxon>Sordariomycetes</taxon>
        <taxon>Sordariomycetidae</taxon>
        <taxon>Ophiostomatales</taxon>
        <taxon>Ophiostomataceae</taxon>
        <taxon>Sporothrix</taxon>
    </lineage>
</organism>
<feature type="domain" description="Flavin reductase like" evidence="6">
    <location>
        <begin position="95"/>
        <end position="255"/>
    </location>
</feature>
<dbReference type="PANTHER" id="PTHR33798">
    <property type="entry name" value="FLAVOPROTEIN OXYGENASE"/>
    <property type="match status" value="1"/>
</dbReference>